<comment type="subcellular location">
    <subcellularLocation>
        <location evidence="1">Membrane</location>
        <topology evidence="1">Multi-pass membrane protein</topology>
    </subcellularLocation>
</comment>
<reference evidence="7 8" key="1">
    <citation type="journal article" date="2013" name="Genome Biol.">
        <title>Genome of Acanthamoeba castellanii highlights extensive lateral gene transfer and early evolution of tyrosine kinase signaling.</title>
        <authorList>
            <person name="Clarke M."/>
            <person name="Lohan A.J."/>
            <person name="Liu B."/>
            <person name="Lagkouvardos I."/>
            <person name="Roy S."/>
            <person name="Zafar N."/>
            <person name="Bertelli C."/>
            <person name="Schilde C."/>
            <person name="Kianianmomeni A."/>
            <person name="Burglin T.R."/>
            <person name="Frech C."/>
            <person name="Turcotte B."/>
            <person name="Kopec K.O."/>
            <person name="Synnott J.M."/>
            <person name="Choo C."/>
            <person name="Paponov I."/>
            <person name="Finkler A."/>
            <person name="Soon Heng Tan C."/>
            <person name="Hutchins A.P."/>
            <person name="Weinmeier T."/>
            <person name="Rattei T."/>
            <person name="Chu J.S."/>
            <person name="Gimenez G."/>
            <person name="Irimia M."/>
            <person name="Rigden D.J."/>
            <person name="Fitzpatrick D.A."/>
            <person name="Lorenzo-Morales J."/>
            <person name="Bateman A."/>
            <person name="Chiu C.H."/>
            <person name="Tang P."/>
            <person name="Hegemann P."/>
            <person name="Fromm H."/>
            <person name="Raoult D."/>
            <person name="Greub G."/>
            <person name="Miranda-Saavedra D."/>
            <person name="Chen N."/>
            <person name="Nash P."/>
            <person name="Ginger M.L."/>
            <person name="Horn M."/>
            <person name="Schaap P."/>
            <person name="Caler L."/>
            <person name="Loftus B."/>
        </authorList>
    </citation>
    <scope>NUCLEOTIDE SEQUENCE [LARGE SCALE GENOMIC DNA]</scope>
    <source>
        <strain evidence="7 8">Neff</strain>
    </source>
</reference>
<feature type="transmembrane region" description="Helical" evidence="5">
    <location>
        <begin position="31"/>
        <end position="49"/>
    </location>
</feature>
<feature type="transmembrane region" description="Helical" evidence="5">
    <location>
        <begin position="188"/>
        <end position="206"/>
    </location>
</feature>
<feature type="domain" description="Sugar phosphate transporter" evidence="6">
    <location>
        <begin position="127"/>
        <end position="291"/>
    </location>
</feature>
<name>L8HGL0_ACACF</name>
<feature type="transmembrane region" description="Helical" evidence="5">
    <location>
        <begin position="218"/>
        <end position="241"/>
    </location>
</feature>
<feature type="transmembrane region" description="Helical" evidence="5">
    <location>
        <begin position="149"/>
        <end position="168"/>
    </location>
</feature>
<evidence type="ECO:0000313" key="8">
    <source>
        <dbReference type="Proteomes" id="UP000011083"/>
    </source>
</evidence>
<gene>
    <name evidence="7" type="ORF">ACA1_172960</name>
</gene>
<dbReference type="OMA" id="PRTYLVC"/>
<evidence type="ECO:0000256" key="5">
    <source>
        <dbReference type="SAM" id="Phobius"/>
    </source>
</evidence>
<evidence type="ECO:0000256" key="3">
    <source>
        <dbReference type="ARBA" id="ARBA00022989"/>
    </source>
</evidence>
<evidence type="ECO:0000259" key="6">
    <source>
        <dbReference type="Pfam" id="PF03151"/>
    </source>
</evidence>
<evidence type="ECO:0000256" key="4">
    <source>
        <dbReference type="ARBA" id="ARBA00023136"/>
    </source>
</evidence>
<feature type="transmembrane region" description="Helical" evidence="5">
    <location>
        <begin position="261"/>
        <end position="290"/>
    </location>
</feature>
<organism evidence="7 8">
    <name type="scientific">Acanthamoeba castellanii (strain ATCC 30010 / Neff)</name>
    <dbReference type="NCBI Taxonomy" id="1257118"/>
    <lineage>
        <taxon>Eukaryota</taxon>
        <taxon>Amoebozoa</taxon>
        <taxon>Discosea</taxon>
        <taxon>Longamoebia</taxon>
        <taxon>Centramoebida</taxon>
        <taxon>Acanthamoebidae</taxon>
        <taxon>Acanthamoeba</taxon>
    </lineage>
</organism>
<keyword evidence="3 5" id="KW-1133">Transmembrane helix</keyword>
<dbReference type="InterPro" id="IPR050186">
    <property type="entry name" value="TPT_transporter"/>
</dbReference>
<dbReference type="RefSeq" id="XP_004356569.1">
    <property type="nucleotide sequence ID" value="XM_004356516.1"/>
</dbReference>
<dbReference type="VEuPathDB" id="AmoebaDB:ACA1_172960"/>
<dbReference type="PANTHER" id="PTHR11132">
    <property type="entry name" value="SOLUTE CARRIER FAMILY 35"/>
    <property type="match status" value="1"/>
</dbReference>
<proteinExistence type="predicted"/>
<protein>
    <submittedName>
        <fullName evidence="7">GDPfucose transporter 1, putative</fullName>
    </submittedName>
</protein>
<dbReference type="EMBL" id="KB007811">
    <property type="protein sequence ID" value="ELR24669.1"/>
    <property type="molecule type" value="Genomic_DNA"/>
</dbReference>
<dbReference type="AlphaFoldDB" id="L8HGL0"/>
<dbReference type="Pfam" id="PF03151">
    <property type="entry name" value="TPT"/>
    <property type="match status" value="2"/>
</dbReference>
<dbReference type="InterPro" id="IPR004853">
    <property type="entry name" value="Sugar_P_trans_dom"/>
</dbReference>
<feature type="transmembrane region" description="Helical" evidence="5">
    <location>
        <begin position="122"/>
        <end position="142"/>
    </location>
</feature>
<sequence length="311" mass="33801">MQGKVVPRPIITSLDWDGRAKAAAGTRPRRTIVLVVLFYYVVSISLVLLNKMVLNSRSLPYPLFVSWTQLVVAVVRPALTSALPSISLEFDLDKARQILPLAVIYILMMATNNLCLHYVQVSFYQACLACVVVMAGFALGSLGEAQFSCLGLAYGLVSSIFVALYGIFVKRASPVVDNDSWRLMAYNSEVSIVGMLPLIVLSGEAAELPGALAQMDGATLATLLLSGLLGFLINIAVFLQIKHTSPLTNNVSGTFKGCIQLIISAAIFGDMVTPMNVLGTLLVVVGSAWYSHVRYTEMGQIEHQTEHKKWM</sequence>
<evidence type="ECO:0000256" key="1">
    <source>
        <dbReference type="ARBA" id="ARBA00004141"/>
    </source>
</evidence>
<dbReference type="GeneID" id="14925693"/>
<accession>L8HGL0</accession>
<keyword evidence="8" id="KW-1185">Reference proteome</keyword>
<feature type="transmembrane region" description="Helical" evidence="5">
    <location>
        <begin position="98"/>
        <end position="116"/>
    </location>
</feature>
<dbReference type="GO" id="GO:0016020">
    <property type="term" value="C:membrane"/>
    <property type="evidence" value="ECO:0007669"/>
    <property type="project" value="UniProtKB-SubCell"/>
</dbReference>
<dbReference type="KEGG" id="acan:ACA1_172960"/>
<feature type="domain" description="Sugar phosphate transporter" evidence="6">
    <location>
        <begin position="32"/>
        <end position="126"/>
    </location>
</feature>
<keyword evidence="2 5" id="KW-0812">Transmembrane</keyword>
<dbReference type="OrthoDB" id="5547497at2759"/>
<evidence type="ECO:0000256" key="2">
    <source>
        <dbReference type="ARBA" id="ARBA00022692"/>
    </source>
</evidence>
<dbReference type="Proteomes" id="UP000011083">
    <property type="component" value="Unassembled WGS sequence"/>
</dbReference>
<evidence type="ECO:0000313" key="7">
    <source>
        <dbReference type="EMBL" id="ELR24669.1"/>
    </source>
</evidence>
<keyword evidence="4 5" id="KW-0472">Membrane</keyword>